<dbReference type="AlphaFoldDB" id="A0AAV3SF67"/>
<gene>
    <name evidence="1" type="ORF">GCM10008985_15860</name>
</gene>
<name>A0AAV3SF67_HALDO</name>
<dbReference type="Proteomes" id="UP001500962">
    <property type="component" value="Unassembled WGS sequence"/>
</dbReference>
<evidence type="ECO:0000313" key="1">
    <source>
        <dbReference type="EMBL" id="GAA0460243.1"/>
    </source>
</evidence>
<reference evidence="1" key="2">
    <citation type="submission" date="2023-12" db="EMBL/GenBank/DDBJ databases">
        <authorList>
            <person name="Sun Q."/>
            <person name="Inoue M."/>
        </authorList>
    </citation>
    <scope>NUCLEOTIDE SEQUENCE</scope>
    <source>
        <strain evidence="1">JCM 12289</strain>
    </source>
</reference>
<sequence>MKRGRLRSDVGAFVHMQNTPLFRGVHISDELLGFGVRVVQIASSEIGNQVIASHPAFIGLLDEPVITEVLPQPAGNLTTRWSIDTMFFLKSECDRRGRESDSLLIEKFENKMIDSRHPRHHRGH</sequence>
<organism evidence="1 2">
    <name type="scientific">Halococcus dombrowskii</name>
    <dbReference type="NCBI Taxonomy" id="179637"/>
    <lineage>
        <taxon>Archaea</taxon>
        <taxon>Methanobacteriati</taxon>
        <taxon>Methanobacteriota</taxon>
        <taxon>Stenosarchaea group</taxon>
        <taxon>Halobacteria</taxon>
        <taxon>Halobacteriales</taxon>
        <taxon>Halococcaceae</taxon>
        <taxon>Halococcus</taxon>
    </lineage>
</organism>
<proteinExistence type="predicted"/>
<dbReference type="EMBL" id="BAAADN010000024">
    <property type="protein sequence ID" value="GAA0460243.1"/>
    <property type="molecule type" value="Genomic_DNA"/>
</dbReference>
<comment type="caution">
    <text evidence="1">The sequence shown here is derived from an EMBL/GenBank/DDBJ whole genome shotgun (WGS) entry which is preliminary data.</text>
</comment>
<evidence type="ECO:0000313" key="2">
    <source>
        <dbReference type="Proteomes" id="UP001500962"/>
    </source>
</evidence>
<accession>A0AAV3SF67</accession>
<protein>
    <submittedName>
        <fullName evidence="1">Uncharacterized protein</fullName>
    </submittedName>
</protein>
<reference evidence="1" key="1">
    <citation type="journal article" date="2014" name="Int. J. Syst. Evol. Microbiol.">
        <title>Complete genome sequence of Corynebacterium casei LMG S-19264T (=DSM 44701T), isolated from a smear-ripened cheese.</title>
        <authorList>
            <consortium name="US DOE Joint Genome Institute (JGI-PGF)"/>
            <person name="Walter F."/>
            <person name="Albersmeier A."/>
            <person name="Kalinowski J."/>
            <person name="Ruckert C."/>
        </authorList>
    </citation>
    <scope>NUCLEOTIDE SEQUENCE</scope>
    <source>
        <strain evidence="1">JCM 12289</strain>
    </source>
</reference>